<gene>
    <name evidence="1" type="ORF">BDM02DRAFT_3184893</name>
</gene>
<reference evidence="1" key="2">
    <citation type="journal article" date="2020" name="Nat. Commun.">
        <title>Large-scale genome sequencing of mycorrhizal fungi provides insights into the early evolution of symbiotic traits.</title>
        <authorList>
            <person name="Miyauchi S."/>
            <person name="Kiss E."/>
            <person name="Kuo A."/>
            <person name="Drula E."/>
            <person name="Kohler A."/>
            <person name="Sanchez-Garcia M."/>
            <person name="Morin E."/>
            <person name="Andreopoulos B."/>
            <person name="Barry K.W."/>
            <person name="Bonito G."/>
            <person name="Buee M."/>
            <person name="Carver A."/>
            <person name="Chen C."/>
            <person name="Cichocki N."/>
            <person name="Clum A."/>
            <person name="Culley D."/>
            <person name="Crous P.W."/>
            <person name="Fauchery L."/>
            <person name="Girlanda M."/>
            <person name="Hayes R.D."/>
            <person name="Keri Z."/>
            <person name="LaButti K."/>
            <person name="Lipzen A."/>
            <person name="Lombard V."/>
            <person name="Magnuson J."/>
            <person name="Maillard F."/>
            <person name="Murat C."/>
            <person name="Nolan M."/>
            <person name="Ohm R.A."/>
            <person name="Pangilinan J."/>
            <person name="Pereira M.F."/>
            <person name="Perotto S."/>
            <person name="Peter M."/>
            <person name="Pfister S."/>
            <person name="Riley R."/>
            <person name="Sitrit Y."/>
            <person name="Stielow J.B."/>
            <person name="Szollosi G."/>
            <person name="Zifcakova L."/>
            <person name="Stursova M."/>
            <person name="Spatafora J.W."/>
            <person name="Tedersoo L."/>
            <person name="Vaario L.M."/>
            <person name="Yamada A."/>
            <person name="Yan M."/>
            <person name="Wang P."/>
            <person name="Xu J."/>
            <person name="Bruns T."/>
            <person name="Baldrian P."/>
            <person name="Vilgalys R."/>
            <person name="Dunand C."/>
            <person name="Henrissat B."/>
            <person name="Grigoriev I.V."/>
            <person name="Hibbett D."/>
            <person name="Nagy L.G."/>
            <person name="Martin F.M."/>
        </authorList>
    </citation>
    <scope>NUCLEOTIDE SEQUENCE</scope>
    <source>
        <strain evidence="1">P2</strain>
    </source>
</reference>
<keyword evidence="2" id="KW-1185">Reference proteome</keyword>
<reference evidence="1" key="1">
    <citation type="submission" date="2019-10" db="EMBL/GenBank/DDBJ databases">
        <authorList>
            <consortium name="DOE Joint Genome Institute"/>
            <person name="Kuo A."/>
            <person name="Miyauchi S."/>
            <person name="Kiss E."/>
            <person name="Drula E."/>
            <person name="Kohler A."/>
            <person name="Sanchez-Garcia M."/>
            <person name="Andreopoulos B."/>
            <person name="Barry K.W."/>
            <person name="Bonito G."/>
            <person name="Buee M."/>
            <person name="Carver A."/>
            <person name="Chen C."/>
            <person name="Cichocki N."/>
            <person name="Clum A."/>
            <person name="Culley D."/>
            <person name="Crous P.W."/>
            <person name="Fauchery L."/>
            <person name="Girlanda M."/>
            <person name="Hayes R."/>
            <person name="Keri Z."/>
            <person name="Labutti K."/>
            <person name="Lipzen A."/>
            <person name="Lombard V."/>
            <person name="Magnuson J."/>
            <person name="Maillard F."/>
            <person name="Morin E."/>
            <person name="Murat C."/>
            <person name="Nolan M."/>
            <person name="Ohm R."/>
            <person name="Pangilinan J."/>
            <person name="Pereira M."/>
            <person name="Perotto S."/>
            <person name="Peter M."/>
            <person name="Riley R."/>
            <person name="Sitrit Y."/>
            <person name="Stielow B."/>
            <person name="Szollosi G."/>
            <person name="Zifcakova L."/>
            <person name="Stursova M."/>
            <person name="Spatafora J.W."/>
            <person name="Tedersoo L."/>
            <person name="Vaario L.-M."/>
            <person name="Yamada A."/>
            <person name="Yan M."/>
            <person name="Wang P."/>
            <person name="Xu J."/>
            <person name="Bruns T."/>
            <person name="Baldrian P."/>
            <person name="Vilgalys R."/>
            <person name="Henrissat B."/>
            <person name="Grigoriev I.V."/>
            <person name="Hibbett D."/>
            <person name="Nagy L.G."/>
            <person name="Martin F.M."/>
        </authorList>
    </citation>
    <scope>NUCLEOTIDE SEQUENCE</scope>
    <source>
        <strain evidence="1">P2</strain>
    </source>
</reference>
<evidence type="ECO:0000313" key="2">
    <source>
        <dbReference type="Proteomes" id="UP000886501"/>
    </source>
</evidence>
<dbReference type="EMBL" id="MU117979">
    <property type="protein sequence ID" value="KAF9650951.1"/>
    <property type="molecule type" value="Genomic_DNA"/>
</dbReference>
<organism evidence="1 2">
    <name type="scientific">Thelephora ganbajun</name>
    <name type="common">Ganba fungus</name>
    <dbReference type="NCBI Taxonomy" id="370292"/>
    <lineage>
        <taxon>Eukaryota</taxon>
        <taxon>Fungi</taxon>
        <taxon>Dikarya</taxon>
        <taxon>Basidiomycota</taxon>
        <taxon>Agaricomycotina</taxon>
        <taxon>Agaricomycetes</taxon>
        <taxon>Thelephorales</taxon>
        <taxon>Thelephoraceae</taxon>
        <taxon>Thelephora</taxon>
    </lineage>
</organism>
<protein>
    <submittedName>
        <fullName evidence="1">Uncharacterized protein</fullName>
    </submittedName>
</protein>
<name>A0ACB6ZNG1_THEGA</name>
<evidence type="ECO:0000313" key="1">
    <source>
        <dbReference type="EMBL" id="KAF9650951.1"/>
    </source>
</evidence>
<proteinExistence type="predicted"/>
<accession>A0ACB6ZNG1</accession>
<dbReference type="Proteomes" id="UP000886501">
    <property type="component" value="Unassembled WGS sequence"/>
</dbReference>
<sequence length="114" mass="12856">MAYILLYRGWDILWTDRVLNEDVTCFIKYTLSRHPPPSTAIVADFLLTIGLILGIGIYVDDFLVDKSRAVHPQISRICRLTAILQRSEATDYEIDRALQNDLVTSSPSSITTPS</sequence>
<comment type="caution">
    <text evidence="1">The sequence shown here is derived from an EMBL/GenBank/DDBJ whole genome shotgun (WGS) entry which is preliminary data.</text>
</comment>